<dbReference type="HOGENOM" id="CLU_2384731_0_0_11"/>
<evidence type="ECO:0000313" key="2">
    <source>
        <dbReference type="EMBL" id="ADD44539.1"/>
    </source>
</evidence>
<accession>D3Q8U7</accession>
<feature type="compositionally biased region" description="Acidic residues" evidence="1">
    <location>
        <begin position="71"/>
        <end position="94"/>
    </location>
</feature>
<evidence type="ECO:0000313" key="3">
    <source>
        <dbReference type="Proteomes" id="UP000000844"/>
    </source>
</evidence>
<evidence type="ECO:0008006" key="4">
    <source>
        <dbReference type="Google" id="ProtNLM"/>
    </source>
</evidence>
<dbReference type="EMBL" id="CP001778">
    <property type="protein sequence ID" value="ADD44539.1"/>
    <property type="molecule type" value="Genomic_DNA"/>
</dbReference>
<gene>
    <name evidence="2" type="ordered locus">Snas_4898</name>
</gene>
<name>D3Q8U7_STANL</name>
<protein>
    <recommendedName>
        <fullName evidence="4">Small secreted hydrophilic protein</fullName>
    </recommendedName>
</protein>
<feature type="region of interest" description="Disordered" evidence="1">
    <location>
        <begin position="28"/>
        <end position="94"/>
    </location>
</feature>
<proteinExistence type="predicted"/>
<evidence type="ECO:0000256" key="1">
    <source>
        <dbReference type="SAM" id="MobiDB-lite"/>
    </source>
</evidence>
<dbReference type="STRING" id="446470.Snas_4898"/>
<reference evidence="2 3" key="1">
    <citation type="journal article" date="2009" name="Stand. Genomic Sci.">
        <title>Complete genome sequence of Stackebrandtia nassauensis type strain (LLR-40K-21).</title>
        <authorList>
            <person name="Munk C."/>
            <person name="Lapidus A."/>
            <person name="Copeland A."/>
            <person name="Jando M."/>
            <person name="Mayilraj S."/>
            <person name="Glavina Del Rio T."/>
            <person name="Nolan M."/>
            <person name="Chen F."/>
            <person name="Lucas S."/>
            <person name="Tice H."/>
            <person name="Cheng J.F."/>
            <person name="Han C."/>
            <person name="Detter J.C."/>
            <person name="Bruce D."/>
            <person name="Goodwin L."/>
            <person name="Chain P."/>
            <person name="Pitluck S."/>
            <person name="Goker M."/>
            <person name="Ovchinikova G."/>
            <person name="Pati A."/>
            <person name="Ivanova N."/>
            <person name="Mavromatis K."/>
            <person name="Chen A."/>
            <person name="Palaniappan K."/>
            <person name="Land M."/>
            <person name="Hauser L."/>
            <person name="Chang Y.J."/>
            <person name="Jeffries C.D."/>
            <person name="Bristow J."/>
            <person name="Eisen J.A."/>
            <person name="Markowitz V."/>
            <person name="Hugenholtz P."/>
            <person name="Kyrpides N.C."/>
            <person name="Klenk H.P."/>
        </authorList>
    </citation>
    <scope>NUCLEOTIDE SEQUENCE [LARGE SCALE GENOMIC DNA]</scope>
    <source>
        <strain evidence="3">DSM 44728 / CIP 108903 / NRRL B-16338 / NBRC 102104 / LLR-40K-21</strain>
    </source>
</reference>
<keyword evidence="3" id="KW-1185">Reference proteome</keyword>
<organism evidence="2 3">
    <name type="scientific">Stackebrandtia nassauensis (strain DSM 44728 / CIP 108903 / NRRL B-16338 / NBRC 102104 / LLR-40K-21)</name>
    <dbReference type="NCBI Taxonomy" id="446470"/>
    <lineage>
        <taxon>Bacteria</taxon>
        <taxon>Bacillati</taxon>
        <taxon>Actinomycetota</taxon>
        <taxon>Actinomycetes</taxon>
        <taxon>Glycomycetales</taxon>
        <taxon>Glycomycetaceae</taxon>
        <taxon>Stackebrandtia</taxon>
    </lineage>
</organism>
<dbReference type="KEGG" id="sna:Snas_4898"/>
<dbReference type="Proteomes" id="UP000000844">
    <property type="component" value="Chromosome"/>
</dbReference>
<sequence length="94" mass="9163">MRRGAVYVLVTGLVAVAAGVLVFITVASASSPEDLGPKVTVPSEPTAPDGGSGSDDGATKVPGPSPSTAGGEEDDDNDDAGEDGSDDADDDADD</sequence>
<dbReference type="AlphaFoldDB" id="D3Q8U7"/>
<dbReference type="RefSeq" id="WP_013020110.1">
    <property type="nucleotide sequence ID" value="NC_013947.1"/>
</dbReference>